<feature type="domain" description="Zinc knuckle CX2CX4HX4C" evidence="2">
    <location>
        <begin position="168"/>
        <end position="214"/>
    </location>
</feature>
<dbReference type="Proteomes" id="UP000594261">
    <property type="component" value="Chromosome 3"/>
</dbReference>
<evidence type="ECO:0000313" key="4">
    <source>
        <dbReference type="Proteomes" id="UP000594261"/>
    </source>
</evidence>
<reference evidence="3 4" key="1">
    <citation type="journal article" date="2016" name="G3 (Bethesda)">
        <title>First Draft Assembly and Annotation of the Genome of a California Endemic Oak Quercus lobata Nee (Fagaceae).</title>
        <authorList>
            <person name="Sork V.L."/>
            <person name="Fitz-Gibbon S.T."/>
            <person name="Puiu D."/>
            <person name="Crepeau M."/>
            <person name="Gugger P.F."/>
            <person name="Sherman R."/>
            <person name="Stevens K."/>
            <person name="Langley C.H."/>
            <person name="Pellegrini M."/>
            <person name="Salzberg S.L."/>
        </authorList>
    </citation>
    <scope>NUCLEOTIDE SEQUENCE [LARGE SCALE GENOMIC DNA]</scope>
    <source>
        <strain evidence="3 4">cv. SW786</strain>
    </source>
</reference>
<dbReference type="InterPro" id="IPR025836">
    <property type="entry name" value="Zn_knuckle_CX2CX4HX4C"/>
</dbReference>
<name>A0A7N2LAD6_QUELO</name>
<feature type="domain" description="DUF4283" evidence="1">
    <location>
        <begin position="31"/>
        <end position="105"/>
    </location>
</feature>
<reference evidence="3" key="2">
    <citation type="submission" date="2021-01" db="UniProtKB">
        <authorList>
            <consortium name="EnsemblPlants"/>
        </authorList>
    </citation>
    <scope>IDENTIFICATION</scope>
</reference>
<dbReference type="EnsemblPlants" id="QL03p061166:mrna">
    <property type="protein sequence ID" value="QL03p061166:mrna:CDS:2"/>
    <property type="gene ID" value="QL03p061166"/>
</dbReference>
<evidence type="ECO:0000259" key="1">
    <source>
        <dbReference type="Pfam" id="PF14111"/>
    </source>
</evidence>
<dbReference type="InParanoid" id="A0A7N2LAD6"/>
<dbReference type="AlphaFoldDB" id="A0A7N2LAD6"/>
<organism evidence="3 4">
    <name type="scientific">Quercus lobata</name>
    <name type="common">Valley oak</name>
    <dbReference type="NCBI Taxonomy" id="97700"/>
    <lineage>
        <taxon>Eukaryota</taxon>
        <taxon>Viridiplantae</taxon>
        <taxon>Streptophyta</taxon>
        <taxon>Embryophyta</taxon>
        <taxon>Tracheophyta</taxon>
        <taxon>Spermatophyta</taxon>
        <taxon>Magnoliopsida</taxon>
        <taxon>eudicotyledons</taxon>
        <taxon>Gunneridae</taxon>
        <taxon>Pentapetalae</taxon>
        <taxon>rosids</taxon>
        <taxon>fabids</taxon>
        <taxon>Fagales</taxon>
        <taxon>Fagaceae</taxon>
        <taxon>Quercus</taxon>
    </lineage>
</organism>
<evidence type="ECO:0000313" key="3">
    <source>
        <dbReference type="EnsemblPlants" id="QL03p061166:mrna:CDS:2"/>
    </source>
</evidence>
<dbReference type="EMBL" id="LRBV02000003">
    <property type="status" value="NOT_ANNOTATED_CDS"/>
    <property type="molecule type" value="Genomic_DNA"/>
</dbReference>
<dbReference type="InterPro" id="IPR040256">
    <property type="entry name" value="At4g02000-like"/>
</dbReference>
<sequence length="334" mass="38525">MDDLMKHWNYLSLSESEGDDICIKRDHCSTEHLIVAFFLTGRALNMDAVARTFEPLWCVDNGFTVSNEGAHKVLFSFDSSEDVDRILSGEPWSFDKSLVVLQRYNRLTPLEDLTFDKVSFWVQVHNIPIGYRSKSVAEDICESIVVVDRPTEASKCEGGNYVRVRVTLDVYQPLCRGRVIKVEGGEKVWVNFRYERLPNICYWCGSFNHSDKDYDIWIESKGSLQISSQQFGSWLRANQTGPSKKNVVRVSGFYEGRAENISTRRRRERKKFHTQAKPLETMNNFEMETSAMEADFTEFPNPKPCDATSQLGKSIVSLGMRKFGRIFFIENRRD</sequence>
<evidence type="ECO:0000259" key="2">
    <source>
        <dbReference type="Pfam" id="PF14392"/>
    </source>
</evidence>
<dbReference type="Gramene" id="QL03p061166:mrna">
    <property type="protein sequence ID" value="QL03p061166:mrna:CDS:2"/>
    <property type="gene ID" value="QL03p061166"/>
</dbReference>
<dbReference type="PANTHER" id="PTHR31286:SF167">
    <property type="entry name" value="OS09G0268800 PROTEIN"/>
    <property type="match status" value="1"/>
</dbReference>
<keyword evidence="4" id="KW-1185">Reference proteome</keyword>
<dbReference type="Pfam" id="PF14111">
    <property type="entry name" value="DUF4283"/>
    <property type="match status" value="1"/>
</dbReference>
<dbReference type="Pfam" id="PF14392">
    <property type="entry name" value="zf-CCHC_4"/>
    <property type="match status" value="1"/>
</dbReference>
<evidence type="ECO:0008006" key="5">
    <source>
        <dbReference type="Google" id="ProtNLM"/>
    </source>
</evidence>
<accession>A0A7N2LAD6</accession>
<protein>
    <recommendedName>
        <fullName evidence="5">DUF4283 domain-containing protein</fullName>
    </recommendedName>
</protein>
<dbReference type="PANTHER" id="PTHR31286">
    <property type="entry name" value="GLYCINE-RICH CELL WALL STRUCTURAL PROTEIN 1.8-LIKE"/>
    <property type="match status" value="1"/>
</dbReference>
<dbReference type="InterPro" id="IPR025558">
    <property type="entry name" value="DUF4283"/>
</dbReference>
<proteinExistence type="predicted"/>